<dbReference type="InterPro" id="IPR002347">
    <property type="entry name" value="SDR_fam"/>
</dbReference>
<dbReference type="CDD" id="cd05233">
    <property type="entry name" value="SDR_c"/>
    <property type="match status" value="1"/>
</dbReference>
<keyword evidence="5" id="KW-1185">Reference proteome</keyword>
<name>A0A066UFG4_9GAMM</name>
<evidence type="ECO:0000256" key="2">
    <source>
        <dbReference type="ARBA" id="ARBA00023002"/>
    </source>
</evidence>
<dbReference type="EMBL" id="AOMT01000030">
    <property type="protein sequence ID" value="KDN24617.1"/>
    <property type="molecule type" value="Genomic_DNA"/>
</dbReference>
<dbReference type="OrthoDB" id="4690547at2"/>
<dbReference type="PRINTS" id="PR00081">
    <property type="entry name" value="GDHRDH"/>
</dbReference>
<dbReference type="PANTHER" id="PTHR42760:SF133">
    <property type="entry name" value="3-OXOACYL-[ACYL-CARRIER-PROTEIN] REDUCTASE"/>
    <property type="match status" value="1"/>
</dbReference>
<evidence type="ECO:0000313" key="4">
    <source>
        <dbReference type="EMBL" id="KDN24617.1"/>
    </source>
</evidence>
<dbReference type="GO" id="GO:0016616">
    <property type="term" value="F:oxidoreductase activity, acting on the CH-OH group of donors, NAD or NADP as acceptor"/>
    <property type="evidence" value="ECO:0007669"/>
    <property type="project" value="TreeGrafter"/>
</dbReference>
<evidence type="ECO:0000313" key="5">
    <source>
        <dbReference type="Proteomes" id="UP000035860"/>
    </source>
</evidence>
<organism evidence="4 5">
    <name type="scientific">Moraxella bovoculi 237</name>
    <dbReference type="NCBI Taxonomy" id="743974"/>
    <lineage>
        <taxon>Bacteria</taxon>
        <taxon>Pseudomonadati</taxon>
        <taxon>Pseudomonadota</taxon>
        <taxon>Gammaproteobacteria</taxon>
        <taxon>Moraxellales</taxon>
        <taxon>Moraxellaceae</taxon>
        <taxon>Moraxella</taxon>
    </lineage>
</organism>
<dbReference type="Pfam" id="PF00106">
    <property type="entry name" value="adh_short"/>
    <property type="match status" value="1"/>
</dbReference>
<dbReference type="InterPro" id="IPR036291">
    <property type="entry name" value="NAD(P)-bd_dom_sf"/>
</dbReference>
<dbReference type="PRINTS" id="PR00080">
    <property type="entry name" value="SDRFAMILY"/>
</dbReference>
<sequence length="243" mass="25863">MKFNDINNKTIIVTGAGGGMGRTCCEYLSGLGLHVSAIDCQDERLPLVADDKTKTLCVDLSDHSLVEQVEQALAGLPPVWGLVNLAGISVGDTVDKLSLDDWQLSFDVNVTSALRLIQLVAPMMKRAGGGSIVNVSSPVGYIGARKPSYAASKSALHGLTASCARNLGVDNIRVNLLLPGTTITEMAKDWSLERQTSIAKESLLGRLCTPQETAEGIAFLLSEHSRYMSGAILDMTCGSMWGH</sequence>
<protein>
    <submittedName>
        <fullName evidence="4">3-oxoacyl-(Acyl-carrier-protein) reductase</fullName>
    </submittedName>
</protein>
<evidence type="ECO:0000256" key="1">
    <source>
        <dbReference type="ARBA" id="ARBA00006484"/>
    </source>
</evidence>
<dbReference type="RefSeq" id="WP_052585396.1">
    <property type="nucleotide sequence ID" value="NZ_AOMT01000030.1"/>
</dbReference>
<accession>A0A066UFG4</accession>
<dbReference type="Gene3D" id="3.40.50.720">
    <property type="entry name" value="NAD(P)-binding Rossmann-like Domain"/>
    <property type="match status" value="1"/>
</dbReference>
<evidence type="ECO:0000256" key="3">
    <source>
        <dbReference type="RuleBase" id="RU000363"/>
    </source>
</evidence>
<dbReference type="SUPFAM" id="SSF51735">
    <property type="entry name" value="NAD(P)-binding Rossmann-fold domains"/>
    <property type="match status" value="1"/>
</dbReference>
<comment type="similarity">
    <text evidence="1 3">Belongs to the short-chain dehydrogenases/reductases (SDR) family.</text>
</comment>
<proteinExistence type="inferred from homology"/>
<reference evidence="4 5" key="1">
    <citation type="journal article" date="2014" name="Genome Announc.">
        <title>Draft Genome Sequence of Moraxella bovoculi Strain 237T (ATCC BAA-1259T) Isolated from a Calf with Infectious Bovine Keratoconjunctivitis.</title>
        <authorList>
            <person name="Calcutt M.J."/>
            <person name="Foecking M.F."/>
            <person name="Martin N.T."/>
            <person name="Mhlanga-Mutangadura T."/>
            <person name="Reilly T.J."/>
        </authorList>
    </citation>
    <scope>NUCLEOTIDE SEQUENCE [LARGE SCALE GENOMIC DNA]</scope>
    <source>
        <strain evidence="4 5">237</strain>
    </source>
</reference>
<keyword evidence="2" id="KW-0560">Oxidoreductase</keyword>
<dbReference type="GeneID" id="301974942"/>
<dbReference type="PANTHER" id="PTHR42760">
    <property type="entry name" value="SHORT-CHAIN DEHYDROGENASES/REDUCTASES FAMILY MEMBER"/>
    <property type="match status" value="1"/>
</dbReference>
<dbReference type="AlphaFoldDB" id="A0A066UFG4"/>
<gene>
    <name evidence="4" type="ORF">MBO_08197</name>
</gene>
<comment type="caution">
    <text evidence="4">The sequence shown here is derived from an EMBL/GenBank/DDBJ whole genome shotgun (WGS) entry which is preliminary data.</text>
</comment>
<dbReference type="eggNOG" id="COG1028">
    <property type="taxonomic scope" value="Bacteria"/>
</dbReference>
<dbReference type="Proteomes" id="UP000035860">
    <property type="component" value="Unassembled WGS sequence"/>
</dbReference>